<keyword evidence="3" id="KW-1185">Reference proteome</keyword>
<reference evidence="2 3" key="1">
    <citation type="submission" date="2024-02" db="EMBL/GenBank/DDBJ databases">
        <title>Adaptive strategies in a cosmopolitan and abundant soil bacterium.</title>
        <authorList>
            <person name="Carini P."/>
        </authorList>
    </citation>
    <scope>NUCLEOTIDE SEQUENCE [LARGE SCALE GENOMIC DNA]</scope>
    <source>
        <strain evidence="2 3">AZCC 1608</strain>
    </source>
</reference>
<evidence type="ECO:0000256" key="1">
    <source>
        <dbReference type="SAM" id="Phobius"/>
    </source>
</evidence>
<keyword evidence="1" id="KW-1133">Transmembrane helix</keyword>
<feature type="transmembrane region" description="Helical" evidence="1">
    <location>
        <begin position="27"/>
        <end position="45"/>
    </location>
</feature>
<dbReference type="Proteomes" id="UP001364224">
    <property type="component" value="Unassembled WGS sequence"/>
</dbReference>
<dbReference type="EMBL" id="JAZHRV010000001">
    <property type="protein sequence ID" value="MEH2555065.1"/>
    <property type="molecule type" value="Genomic_DNA"/>
</dbReference>
<dbReference type="RefSeq" id="WP_190241895.1">
    <property type="nucleotide sequence ID" value="NZ_JAZHRV010000001.1"/>
</dbReference>
<evidence type="ECO:0000313" key="2">
    <source>
        <dbReference type="EMBL" id="MEH2555065.1"/>
    </source>
</evidence>
<name>A0ABU8B9A8_9BRAD</name>
<gene>
    <name evidence="2" type="ORF">V1286_002594</name>
</gene>
<proteinExistence type="predicted"/>
<comment type="caution">
    <text evidence="2">The sequence shown here is derived from an EMBL/GenBank/DDBJ whole genome shotgun (WGS) entry which is preliminary data.</text>
</comment>
<evidence type="ECO:0000313" key="3">
    <source>
        <dbReference type="Proteomes" id="UP001364224"/>
    </source>
</evidence>
<dbReference type="Pfam" id="PF19455">
    <property type="entry name" value="DUF5993"/>
    <property type="match status" value="1"/>
</dbReference>
<keyword evidence="1" id="KW-0472">Membrane</keyword>
<sequence>MEFTLLFLATAIVMLVAWRGQRPLALGLFGAVLIACVATYLHHATDTLKLSF</sequence>
<accession>A0ABU8B9A8</accession>
<keyword evidence="1" id="KW-0812">Transmembrane</keyword>
<organism evidence="2 3">
    <name type="scientific">Bradyrhizobium algeriense</name>
    <dbReference type="NCBI Taxonomy" id="634784"/>
    <lineage>
        <taxon>Bacteria</taxon>
        <taxon>Pseudomonadati</taxon>
        <taxon>Pseudomonadota</taxon>
        <taxon>Alphaproteobacteria</taxon>
        <taxon>Hyphomicrobiales</taxon>
        <taxon>Nitrobacteraceae</taxon>
        <taxon>Bradyrhizobium</taxon>
    </lineage>
</organism>
<protein>
    <submittedName>
        <fullName evidence="2">CHASE2 domain-containing sensor protein</fullName>
    </submittedName>
</protein>
<dbReference type="InterPro" id="IPR046035">
    <property type="entry name" value="DUF5993"/>
</dbReference>